<dbReference type="RefSeq" id="WP_089182795.1">
    <property type="nucleotide sequence ID" value="NZ_CP043427.1"/>
</dbReference>
<evidence type="ECO:0000256" key="6">
    <source>
        <dbReference type="ARBA" id="ARBA00023316"/>
    </source>
</evidence>
<evidence type="ECO:0000313" key="8">
    <source>
        <dbReference type="EMBL" id="SUX10379.1"/>
    </source>
</evidence>
<dbReference type="NCBIfam" id="TIGR00247">
    <property type="entry name" value="endolytic transglycosylase MltG"/>
    <property type="match status" value="1"/>
</dbReference>
<evidence type="ECO:0000256" key="3">
    <source>
        <dbReference type="ARBA" id="ARBA00022989"/>
    </source>
</evidence>
<dbReference type="OrthoDB" id="9814591at2"/>
<dbReference type="PANTHER" id="PTHR30518">
    <property type="entry name" value="ENDOLYTIC MUREIN TRANSGLYCOSYLASE"/>
    <property type="match status" value="1"/>
</dbReference>
<keyword evidence="6 7" id="KW-0961">Cell wall biogenesis/degradation</keyword>
<organism evidence="8 9">
    <name type="scientific">Campylobacter sputorum subsp. sputorum</name>
    <dbReference type="NCBI Taxonomy" id="32024"/>
    <lineage>
        <taxon>Bacteria</taxon>
        <taxon>Pseudomonadati</taxon>
        <taxon>Campylobacterota</taxon>
        <taxon>Epsilonproteobacteria</taxon>
        <taxon>Campylobacterales</taxon>
        <taxon>Campylobacteraceae</taxon>
        <taxon>Campylobacter</taxon>
    </lineage>
</organism>
<dbReference type="GO" id="GO:0005886">
    <property type="term" value="C:plasma membrane"/>
    <property type="evidence" value="ECO:0007669"/>
    <property type="project" value="UniProtKB-UniRule"/>
</dbReference>
<dbReference type="InterPro" id="IPR003770">
    <property type="entry name" value="MLTG-like"/>
</dbReference>
<dbReference type="HAMAP" id="MF_02065">
    <property type="entry name" value="MltG"/>
    <property type="match status" value="1"/>
</dbReference>
<evidence type="ECO:0000256" key="7">
    <source>
        <dbReference type="HAMAP-Rule" id="MF_02065"/>
    </source>
</evidence>
<keyword evidence="9" id="KW-1185">Reference proteome</keyword>
<name>A0A381DI62_9BACT</name>
<dbReference type="GO" id="GO:0008932">
    <property type="term" value="F:lytic endotransglycosylase activity"/>
    <property type="evidence" value="ECO:0007669"/>
    <property type="project" value="UniProtKB-UniRule"/>
</dbReference>
<dbReference type="Pfam" id="PF02618">
    <property type="entry name" value="YceG"/>
    <property type="match status" value="1"/>
</dbReference>
<dbReference type="GeneID" id="93091008"/>
<sequence>MANKRTIKKMVIFLKMLEIVLIVFLFLLLYLSRPVYTSKVVFLPQGSISTIITYLQDRNFNLSKIDKFFLAMIGQPQSGWIDIGETKLSKYDFLYKLTTAKAAMNEITLIPGETTVVFLNLLSKQLNLNFDTLYKEYLKNAPLTEGFLVPETYKIPKGISERHLIYYLINTSKNQHKKISEKIFGNFNKTSWIEYLVVASIIQKEAANSEEMPLVSSVIYNRLKKNMKLQMDGTLNYGIYSHDVITADRIKSDTSKFNTYLYEGLPEIPICTVSFDSIKAAIFPSKSDYLYFVLDKKNKKHIFSKTYKEHINVINRQRK</sequence>
<evidence type="ECO:0000256" key="2">
    <source>
        <dbReference type="ARBA" id="ARBA00022692"/>
    </source>
</evidence>
<dbReference type="AlphaFoldDB" id="A0A381DI62"/>
<keyword evidence="4 7" id="KW-0472">Membrane</keyword>
<evidence type="ECO:0000256" key="4">
    <source>
        <dbReference type="ARBA" id="ARBA00023136"/>
    </source>
</evidence>
<feature type="site" description="Important for catalytic activity" evidence="7">
    <location>
        <position position="205"/>
    </location>
</feature>
<dbReference type="EC" id="4.2.2.29" evidence="7"/>
<dbReference type="GO" id="GO:0009252">
    <property type="term" value="P:peptidoglycan biosynthetic process"/>
    <property type="evidence" value="ECO:0007669"/>
    <property type="project" value="UniProtKB-UniRule"/>
</dbReference>
<keyword evidence="3 7" id="KW-1133">Transmembrane helix</keyword>
<comment type="similarity">
    <text evidence="7">Belongs to the transglycosylase MltG family.</text>
</comment>
<reference evidence="8 9" key="1">
    <citation type="submission" date="2018-06" db="EMBL/GenBank/DDBJ databases">
        <authorList>
            <consortium name="Pathogen Informatics"/>
            <person name="Doyle S."/>
        </authorList>
    </citation>
    <scope>NUCLEOTIDE SEQUENCE [LARGE SCALE GENOMIC DNA]</scope>
    <source>
        <strain evidence="8 9">NCTC12475</strain>
    </source>
</reference>
<gene>
    <name evidence="8" type="primary">pabC</name>
    <name evidence="7" type="synonym">mltG</name>
    <name evidence="8" type="ORF">NCTC12475_00569</name>
</gene>
<protein>
    <recommendedName>
        <fullName evidence="7">Endolytic murein transglycosylase</fullName>
        <ecNumber evidence="7">4.2.2.29</ecNumber>
    </recommendedName>
    <alternativeName>
        <fullName evidence="7">Peptidoglycan lytic transglycosylase</fullName>
    </alternativeName>
    <alternativeName>
        <fullName evidence="7">Peptidoglycan polymerization terminase</fullName>
    </alternativeName>
</protein>
<proteinExistence type="inferred from homology"/>
<comment type="catalytic activity">
    <reaction evidence="7">
        <text>a peptidoglycan chain = a peptidoglycan chain with N-acetyl-1,6-anhydromuramyl-[peptide] at the reducing end + a peptidoglycan chain with N-acetylglucosamine at the non-reducing end.</text>
        <dbReference type="EC" id="4.2.2.29"/>
    </reaction>
</comment>
<evidence type="ECO:0000256" key="1">
    <source>
        <dbReference type="ARBA" id="ARBA00022475"/>
    </source>
</evidence>
<keyword evidence="2 7" id="KW-0812">Transmembrane</keyword>
<comment type="function">
    <text evidence="7">Functions as a peptidoglycan terminase that cleaves nascent peptidoglycan strands endolytically to terminate their elongation.</text>
</comment>
<keyword evidence="1 7" id="KW-1003">Cell membrane</keyword>
<accession>A0A381DI62</accession>
<keyword evidence="5 7" id="KW-0456">Lyase</keyword>
<dbReference type="Proteomes" id="UP000254920">
    <property type="component" value="Unassembled WGS sequence"/>
</dbReference>
<evidence type="ECO:0000313" key="9">
    <source>
        <dbReference type="Proteomes" id="UP000254920"/>
    </source>
</evidence>
<dbReference type="Gene3D" id="3.30.160.60">
    <property type="entry name" value="Classic Zinc Finger"/>
    <property type="match status" value="1"/>
</dbReference>
<dbReference type="EMBL" id="UFVD01000001">
    <property type="protein sequence ID" value="SUX10379.1"/>
    <property type="molecule type" value="Genomic_DNA"/>
</dbReference>
<evidence type="ECO:0000256" key="5">
    <source>
        <dbReference type="ARBA" id="ARBA00023239"/>
    </source>
</evidence>
<dbReference type="STRING" id="32024.GCA_000788295_00698"/>
<dbReference type="PANTHER" id="PTHR30518:SF2">
    <property type="entry name" value="ENDOLYTIC MUREIN TRANSGLYCOSYLASE"/>
    <property type="match status" value="1"/>
</dbReference>
<dbReference type="GO" id="GO:0071555">
    <property type="term" value="P:cell wall organization"/>
    <property type="evidence" value="ECO:0007669"/>
    <property type="project" value="UniProtKB-KW"/>
</dbReference>